<comment type="caution">
    <text evidence="7">The sequence shown here is derived from an EMBL/GenBank/DDBJ whole genome shotgun (WGS) entry which is preliminary data.</text>
</comment>
<evidence type="ECO:0000259" key="6">
    <source>
        <dbReference type="Pfam" id="PF00962"/>
    </source>
</evidence>
<proteinExistence type="inferred from homology"/>
<organism evidence="7 8">
    <name type="scientific">Saccharothrix coeruleofusca</name>
    <dbReference type="NCBI Taxonomy" id="33919"/>
    <lineage>
        <taxon>Bacteria</taxon>
        <taxon>Bacillati</taxon>
        <taxon>Actinomycetota</taxon>
        <taxon>Actinomycetes</taxon>
        <taxon>Pseudonocardiales</taxon>
        <taxon>Pseudonocardiaceae</taxon>
        <taxon>Saccharothrix</taxon>
    </lineage>
</organism>
<dbReference type="GO" id="GO:0016814">
    <property type="term" value="F:hydrolase activity, acting on carbon-nitrogen (but not peptide) bonds, in cyclic amidines"/>
    <property type="evidence" value="ECO:0007669"/>
    <property type="project" value="UniProtKB-ARBA"/>
</dbReference>
<dbReference type="InterPro" id="IPR001365">
    <property type="entry name" value="A_deaminase_dom"/>
</dbReference>
<evidence type="ECO:0000313" key="8">
    <source>
        <dbReference type="Proteomes" id="UP000639606"/>
    </source>
</evidence>
<evidence type="ECO:0000313" key="7">
    <source>
        <dbReference type="EMBL" id="GGP40680.1"/>
    </source>
</evidence>
<keyword evidence="8" id="KW-1185">Reference proteome</keyword>
<dbReference type="PANTHER" id="PTHR43114">
    <property type="entry name" value="ADENINE DEAMINASE"/>
    <property type="match status" value="1"/>
</dbReference>
<evidence type="ECO:0000256" key="3">
    <source>
        <dbReference type="ARBA" id="ARBA00022723"/>
    </source>
</evidence>
<evidence type="ECO:0000256" key="5">
    <source>
        <dbReference type="ARBA" id="ARBA00022833"/>
    </source>
</evidence>
<reference evidence="7" key="2">
    <citation type="submission" date="2020-09" db="EMBL/GenBank/DDBJ databases">
        <authorList>
            <person name="Sun Q."/>
            <person name="Ohkuma M."/>
        </authorList>
    </citation>
    <scope>NUCLEOTIDE SEQUENCE</scope>
    <source>
        <strain evidence="7">JCM 3313</strain>
    </source>
</reference>
<dbReference type="Proteomes" id="UP000639606">
    <property type="component" value="Unassembled WGS sequence"/>
</dbReference>
<keyword evidence="3" id="KW-0479">Metal-binding</keyword>
<dbReference type="InterPro" id="IPR032466">
    <property type="entry name" value="Metal_Hydrolase"/>
</dbReference>
<dbReference type="PANTHER" id="PTHR43114:SF6">
    <property type="entry name" value="ADENINE DEAMINASE"/>
    <property type="match status" value="1"/>
</dbReference>
<name>A0A918ECJ0_9PSEU</name>
<dbReference type="GO" id="GO:0019239">
    <property type="term" value="F:deaminase activity"/>
    <property type="evidence" value="ECO:0007669"/>
    <property type="project" value="InterPro"/>
</dbReference>
<dbReference type="InterPro" id="IPR006330">
    <property type="entry name" value="Ado/ade_deaminase"/>
</dbReference>
<dbReference type="NCBIfam" id="TIGR01430">
    <property type="entry name" value="aden_deam"/>
    <property type="match status" value="1"/>
</dbReference>
<dbReference type="EMBL" id="BMRG01000002">
    <property type="protein sequence ID" value="GGP40680.1"/>
    <property type="molecule type" value="Genomic_DNA"/>
</dbReference>
<protein>
    <submittedName>
        <fullName evidence="7">Adenosine deaminase</fullName>
    </submittedName>
</protein>
<sequence length="358" mass="38567">MDRWEPDDRRLTRAHRVCRLPAAMRSFIAELPKVELHVHLVGSASPATVLALARRHPDGGVPTDEAELLEFYEFTGFDHFIDVYAKVSDLVTTGDDVAALVLGLAEDLARNAVRYAEVTVTATSHLRAGIAPDELDEALERSRARARVEHGVELAWVFDVPGVWDRDAGMTSAIYATRHRPAGTVGFGLGGLESDAPRAAFRRAFALAREAGLHCVPHAGETTGPEEIWAALTELGAERVGHGTSAVRDPALLRHLAERGIALEVCPTSNVRTGAVRSLAEHPLPRLLEAGVPVTLATDDPGMFHTDLNGEYLLCHEQFGLGRAELADLARAGVRASFAPDELKAKILAEIDAVAEGT</sequence>
<dbReference type="Gene3D" id="3.20.20.140">
    <property type="entry name" value="Metal-dependent hydrolases"/>
    <property type="match status" value="1"/>
</dbReference>
<evidence type="ECO:0000256" key="4">
    <source>
        <dbReference type="ARBA" id="ARBA00022801"/>
    </source>
</evidence>
<gene>
    <name evidence="7" type="primary">add</name>
    <name evidence="7" type="ORF">GCM10010185_09700</name>
</gene>
<dbReference type="SUPFAM" id="SSF51556">
    <property type="entry name" value="Metallo-dependent hydrolases"/>
    <property type="match status" value="1"/>
</dbReference>
<dbReference type="AlphaFoldDB" id="A0A918ECJ0"/>
<evidence type="ECO:0000256" key="2">
    <source>
        <dbReference type="ARBA" id="ARBA00006676"/>
    </source>
</evidence>
<dbReference type="GO" id="GO:0046872">
    <property type="term" value="F:metal ion binding"/>
    <property type="evidence" value="ECO:0007669"/>
    <property type="project" value="UniProtKB-KW"/>
</dbReference>
<keyword evidence="4" id="KW-0378">Hydrolase</keyword>
<comment type="similarity">
    <text evidence="2">Belongs to the metallo-dependent hydrolases superfamily. Adenosine and AMP deaminases family.</text>
</comment>
<evidence type="ECO:0000256" key="1">
    <source>
        <dbReference type="ARBA" id="ARBA00001947"/>
    </source>
</evidence>
<dbReference type="Pfam" id="PF00962">
    <property type="entry name" value="A_deaminase"/>
    <property type="match status" value="1"/>
</dbReference>
<keyword evidence="5" id="KW-0862">Zinc</keyword>
<accession>A0A918ECJ0</accession>
<comment type="cofactor">
    <cofactor evidence="1">
        <name>Zn(2+)</name>
        <dbReference type="ChEBI" id="CHEBI:29105"/>
    </cofactor>
</comment>
<feature type="domain" description="Adenosine deaminase" evidence="6">
    <location>
        <begin position="32"/>
        <end position="353"/>
    </location>
</feature>
<reference evidence="7" key="1">
    <citation type="journal article" date="2014" name="Int. J. Syst. Evol. Microbiol.">
        <title>Complete genome sequence of Corynebacterium casei LMG S-19264T (=DSM 44701T), isolated from a smear-ripened cheese.</title>
        <authorList>
            <consortium name="US DOE Joint Genome Institute (JGI-PGF)"/>
            <person name="Walter F."/>
            <person name="Albersmeier A."/>
            <person name="Kalinowski J."/>
            <person name="Ruckert C."/>
        </authorList>
    </citation>
    <scope>NUCLEOTIDE SEQUENCE</scope>
    <source>
        <strain evidence="7">JCM 3313</strain>
    </source>
</reference>